<feature type="transmembrane region" description="Helical" evidence="1">
    <location>
        <begin position="293"/>
        <end position="316"/>
    </location>
</feature>
<keyword evidence="1" id="KW-0812">Transmembrane</keyword>
<dbReference type="PANTHER" id="PTHR39177">
    <property type="entry name" value="ABC TRANSPORTER PERMEASE YTRC-RELATED"/>
    <property type="match status" value="1"/>
</dbReference>
<feature type="transmembrane region" description="Helical" evidence="1">
    <location>
        <begin position="20"/>
        <end position="39"/>
    </location>
</feature>
<keyword evidence="1" id="KW-1133">Transmembrane helix</keyword>
<feature type="transmembrane region" description="Helical" evidence="1">
    <location>
        <begin position="174"/>
        <end position="200"/>
    </location>
</feature>
<dbReference type="RefSeq" id="WP_092038005.1">
    <property type="nucleotide sequence ID" value="NZ_FOOK01000013.1"/>
</dbReference>
<evidence type="ECO:0000256" key="1">
    <source>
        <dbReference type="SAM" id="Phobius"/>
    </source>
</evidence>
<organism evidence="2 3">
    <name type="scientific">Planifilum fulgidum</name>
    <dbReference type="NCBI Taxonomy" id="201973"/>
    <lineage>
        <taxon>Bacteria</taxon>
        <taxon>Bacillati</taxon>
        <taxon>Bacillota</taxon>
        <taxon>Bacilli</taxon>
        <taxon>Bacillales</taxon>
        <taxon>Thermoactinomycetaceae</taxon>
        <taxon>Planifilum</taxon>
    </lineage>
</organism>
<dbReference type="Pfam" id="PF12679">
    <property type="entry name" value="ABC2_membrane_2"/>
    <property type="match status" value="1"/>
</dbReference>
<dbReference type="InterPro" id="IPR053046">
    <property type="entry name" value="ABC-5_transporter"/>
</dbReference>
<reference evidence="2 3" key="1">
    <citation type="submission" date="2016-10" db="EMBL/GenBank/DDBJ databases">
        <authorList>
            <person name="de Groot N.N."/>
        </authorList>
    </citation>
    <scope>NUCLEOTIDE SEQUENCE [LARGE SCALE GENOMIC DNA]</scope>
    <source>
        <strain evidence="2 3">DSM 44945</strain>
    </source>
</reference>
<dbReference type="AlphaFoldDB" id="A0A1I2NJE4"/>
<dbReference type="OrthoDB" id="2986821at2"/>
<gene>
    <name evidence="2" type="ORF">SAMN04488025_1139</name>
</gene>
<feature type="transmembrane region" description="Helical" evidence="1">
    <location>
        <begin position="263"/>
        <end position="281"/>
    </location>
</feature>
<feature type="transmembrane region" description="Helical" evidence="1">
    <location>
        <begin position="322"/>
        <end position="340"/>
    </location>
</feature>
<dbReference type="GO" id="GO:0140359">
    <property type="term" value="F:ABC-type transporter activity"/>
    <property type="evidence" value="ECO:0007669"/>
    <property type="project" value="InterPro"/>
</dbReference>
<keyword evidence="3" id="KW-1185">Reference proteome</keyword>
<feature type="transmembrane region" description="Helical" evidence="1">
    <location>
        <begin position="132"/>
        <end position="154"/>
    </location>
</feature>
<proteinExistence type="predicted"/>
<accession>A0A1I2NJE4</accession>
<dbReference type="STRING" id="201973.SAMN04488025_1139"/>
<name>A0A1I2NJE4_9BACL</name>
<protein>
    <submittedName>
        <fullName evidence="2">ABC-2 family transporter protein</fullName>
    </submittedName>
</protein>
<feature type="transmembrane region" description="Helical" evidence="1">
    <location>
        <begin position="93"/>
        <end position="111"/>
    </location>
</feature>
<dbReference type="EMBL" id="FOOK01000013">
    <property type="protein sequence ID" value="SFG03110.1"/>
    <property type="molecule type" value="Genomic_DNA"/>
</dbReference>
<keyword evidence="1" id="KW-0472">Membrane</keyword>
<sequence length="355" mass="39307">MGLFPLNKGLLWKEWRQNRWLLAVLFLFVIFTPVIEAMLEWLQTVFGGMMGILEVDRQWLALFGFENAWSFEVAGAVKGLIVTESGSAVGFSPLFPLAPVAVWLWGILLIVRERTPNTLEFLAAAPVSRREIAVTKFFFGAVSIIGMMTVNLLFVLGMRLVESVGYTWTEALFWFAYCVSYLLSLYSLGFLIAAVTGNWVASLGAGLLCSQLHWLLADAIGFFGVPMGLPDSALGRIRDGLEYIYLFFYLSNYAVDRVHTGHVAALFAAFLVLGVLALRLFEKSPLEKNGQAFVFGSSRFFWGFCIPLIPAVLVGVVFSFNWISALIAGGLAYVAGIRAAKYLMRQMEGRGIGAR</sequence>
<dbReference type="PANTHER" id="PTHR39177:SF1">
    <property type="entry name" value="ABC TRANSPORTER PERMEASE YTRC-RELATED"/>
    <property type="match status" value="1"/>
</dbReference>
<evidence type="ECO:0000313" key="3">
    <source>
        <dbReference type="Proteomes" id="UP000198661"/>
    </source>
</evidence>
<evidence type="ECO:0000313" key="2">
    <source>
        <dbReference type="EMBL" id="SFG03110.1"/>
    </source>
</evidence>
<dbReference type="Proteomes" id="UP000198661">
    <property type="component" value="Unassembled WGS sequence"/>
</dbReference>
<dbReference type="GO" id="GO:0005886">
    <property type="term" value="C:plasma membrane"/>
    <property type="evidence" value="ECO:0007669"/>
    <property type="project" value="UniProtKB-SubCell"/>
</dbReference>